<evidence type="ECO:0000313" key="2">
    <source>
        <dbReference type="EMBL" id="PMD26396.1"/>
    </source>
</evidence>
<dbReference type="Proteomes" id="UP000235672">
    <property type="component" value="Unassembled WGS sequence"/>
</dbReference>
<feature type="compositionally biased region" description="Polar residues" evidence="1">
    <location>
        <begin position="1"/>
        <end position="21"/>
    </location>
</feature>
<accession>A0A2J6QJF8</accession>
<evidence type="ECO:0000313" key="3">
    <source>
        <dbReference type="Proteomes" id="UP000235672"/>
    </source>
</evidence>
<dbReference type="AlphaFoldDB" id="A0A2J6QJF8"/>
<dbReference type="EMBL" id="KZ613468">
    <property type="protein sequence ID" value="PMD26396.1"/>
    <property type="molecule type" value="Genomic_DNA"/>
</dbReference>
<reference evidence="2 3" key="1">
    <citation type="submission" date="2016-05" db="EMBL/GenBank/DDBJ databases">
        <title>A degradative enzymes factory behind the ericoid mycorrhizal symbiosis.</title>
        <authorList>
            <consortium name="DOE Joint Genome Institute"/>
            <person name="Martino E."/>
            <person name="Morin E."/>
            <person name="Grelet G."/>
            <person name="Kuo A."/>
            <person name="Kohler A."/>
            <person name="Daghino S."/>
            <person name="Barry K."/>
            <person name="Choi C."/>
            <person name="Cichocki N."/>
            <person name="Clum A."/>
            <person name="Copeland A."/>
            <person name="Hainaut M."/>
            <person name="Haridas S."/>
            <person name="Labutti K."/>
            <person name="Lindquist E."/>
            <person name="Lipzen A."/>
            <person name="Khouja H.-R."/>
            <person name="Murat C."/>
            <person name="Ohm R."/>
            <person name="Olson A."/>
            <person name="Spatafora J."/>
            <person name="Veneault-Fourrey C."/>
            <person name="Henrissat B."/>
            <person name="Grigoriev I."/>
            <person name="Martin F."/>
            <person name="Perotto S."/>
        </authorList>
    </citation>
    <scope>NUCLEOTIDE SEQUENCE [LARGE SCALE GENOMIC DNA]</scope>
    <source>
        <strain evidence="2 3">UAMH 7357</strain>
    </source>
</reference>
<proteinExistence type="predicted"/>
<feature type="region of interest" description="Disordered" evidence="1">
    <location>
        <begin position="1"/>
        <end position="22"/>
    </location>
</feature>
<evidence type="ECO:0000256" key="1">
    <source>
        <dbReference type="SAM" id="MobiDB-lite"/>
    </source>
</evidence>
<protein>
    <submittedName>
        <fullName evidence="2">Uncharacterized protein</fullName>
    </submittedName>
</protein>
<gene>
    <name evidence="2" type="ORF">NA56DRAFT_698577</name>
</gene>
<name>A0A2J6QJF8_9HELO</name>
<organism evidence="2 3">
    <name type="scientific">Hyaloscypha hepaticicola</name>
    <dbReference type="NCBI Taxonomy" id="2082293"/>
    <lineage>
        <taxon>Eukaryota</taxon>
        <taxon>Fungi</taxon>
        <taxon>Dikarya</taxon>
        <taxon>Ascomycota</taxon>
        <taxon>Pezizomycotina</taxon>
        <taxon>Leotiomycetes</taxon>
        <taxon>Helotiales</taxon>
        <taxon>Hyaloscyphaceae</taxon>
        <taxon>Hyaloscypha</taxon>
    </lineage>
</organism>
<sequence>MISKTSSHCAEEPCSTSSQIAANEGGERTLELHARTAEALETGRGLHYAVCSVQVVWPKSTGQVLTSASDQITVSGICPTAVVLAPLKRLCPFSQDHTSSHHSSASNALGRSDCSVLRPAFLYLPPSLLLQHPSSNSAYLLQTSAHQDINMKQDICWEPLEEDNRIPLGNKRAKLRPVFTTICPI</sequence>
<keyword evidence="3" id="KW-1185">Reference proteome</keyword>